<sequence>MFAGVRQFNHWVDVQMAPPDKILGLSELYVKDPNPKKVNLGVGAYRDEEGKPWILPSVKEAERKLVVEGLEKDKEYVPILGSGPYNSAVQKFIFGHDEFGKKLIAEKRIVSAQTISGTGSLRVIAELLNKFYSVKKCYMSAPTWPNHLNVFRDAGVEPAAYPYYDLDTNSLDIENLLATLNKAEKGALILLHSSCHNPTGLDATSEQWDQILEVITKRELFPIVDMAYQGFATGDPIKDLGIVIHKMTKMHYENPEKLPSFALCQSFAKNMGLYGERTGSVFLVHESPEFISKITSQLKALVRPMYSSPPCHGSKIVEVILNDEKLYKSWLGDVAKITNRLNEVRSGLYDNLDHSLRNWDHLKRQKGMFSYTGLSKDEMLKLRSDFSIYGTDDGRFSLAGISNRNVKYVAEAVNAVVKK</sequence>
<dbReference type="GeneID" id="30146128"/>
<dbReference type="Gene3D" id="3.90.1150.10">
    <property type="entry name" value="Aspartate Aminotransferase, domain 1"/>
    <property type="match status" value="1"/>
</dbReference>
<feature type="domain" description="Aminotransferase class I/classII large" evidence="7">
    <location>
        <begin position="36"/>
        <end position="413"/>
    </location>
</feature>
<keyword evidence="6" id="KW-0663">Pyridoxal phosphate</keyword>
<dbReference type="InterPro" id="IPR015421">
    <property type="entry name" value="PyrdxlP-dep_Trfase_major"/>
</dbReference>
<accession>A0A1E3QTU0</accession>
<dbReference type="PRINTS" id="PR00799">
    <property type="entry name" value="TRANSAMINASE"/>
</dbReference>
<dbReference type="Proteomes" id="UP000094336">
    <property type="component" value="Unassembled WGS sequence"/>
</dbReference>
<dbReference type="CDD" id="cd00609">
    <property type="entry name" value="AAT_like"/>
    <property type="match status" value="1"/>
</dbReference>
<dbReference type="STRING" id="984486.A0A1E3QTU0"/>
<evidence type="ECO:0000256" key="1">
    <source>
        <dbReference type="ARBA" id="ARBA00001933"/>
    </source>
</evidence>
<dbReference type="GO" id="GO:0006533">
    <property type="term" value="P:L-aspartate catabolic process"/>
    <property type="evidence" value="ECO:0007669"/>
    <property type="project" value="TreeGrafter"/>
</dbReference>
<dbReference type="InterPro" id="IPR015424">
    <property type="entry name" value="PyrdxlP-dep_Trfase"/>
</dbReference>
<name>A0A1E3QTU0_9ASCO</name>
<dbReference type="Pfam" id="PF00155">
    <property type="entry name" value="Aminotran_1_2"/>
    <property type="match status" value="1"/>
</dbReference>
<dbReference type="InterPro" id="IPR000796">
    <property type="entry name" value="Asp_trans"/>
</dbReference>
<keyword evidence="5" id="KW-0808">Transferase</keyword>
<gene>
    <name evidence="8" type="ORF">BABINDRAFT_160511</name>
</gene>
<dbReference type="GO" id="GO:0030170">
    <property type="term" value="F:pyridoxal phosphate binding"/>
    <property type="evidence" value="ECO:0007669"/>
    <property type="project" value="InterPro"/>
</dbReference>
<evidence type="ECO:0000256" key="6">
    <source>
        <dbReference type="ARBA" id="ARBA00022898"/>
    </source>
</evidence>
<dbReference type="Gene3D" id="3.40.640.10">
    <property type="entry name" value="Type I PLP-dependent aspartate aminotransferase-like (Major domain)"/>
    <property type="match status" value="1"/>
</dbReference>
<organism evidence="8 9">
    <name type="scientific">Babjeviella inositovora NRRL Y-12698</name>
    <dbReference type="NCBI Taxonomy" id="984486"/>
    <lineage>
        <taxon>Eukaryota</taxon>
        <taxon>Fungi</taxon>
        <taxon>Dikarya</taxon>
        <taxon>Ascomycota</taxon>
        <taxon>Saccharomycotina</taxon>
        <taxon>Pichiomycetes</taxon>
        <taxon>Serinales incertae sedis</taxon>
        <taxon>Babjeviella</taxon>
    </lineage>
</organism>
<dbReference type="OrthoDB" id="6752799at2759"/>
<comment type="cofactor">
    <cofactor evidence="1">
        <name>pyridoxal 5'-phosphate</name>
        <dbReference type="ChEBI" id="CHEBI:597326"/>
    </cofactor>
</comment>
<dbReference type="EMBL" id="KV454428">
    <property type="protein sequence ID" value="ODQ81105.1"/>
    <property type="molecule type" value="Genomic_DNA"/>
</dbReference>
<dbReference type="GO" id="GO:0004069">
    <property type="term" value="F:L-aspartate:2-oxoglutarate aminotransferase activity"/>
    <property type="evidence" value="ECO:0007669"/>
    <property type="project" value="UniProtKB-EC"/>
</dbReference>
<reference evidence="9" key="1">
    <citation type="submission" date="2016-05" db="EMBL/GenBank/DDBJ databases">
        <title>Comparative genomics of biotechnologically important yeasts.</title>
        <authorList>
            <consortium name="DOE Joint Genome Institute"/>
            <person name="Riley R."/>
            <person name="Haridas S."/>
            <person name="Wolfe K.H."/>
            <person name="Lopes M.R."/>
            <person name="Hittinger C.T."/>
            <person name="Goker M."/>
            <person name="Salamov A."/>
            <person name="Wisecaver J."/>
            <person name="Long T.M."/>
            <person name="Aerts A.L."/>
            <person name="Barry K."/>
            <person name="Choi C."/>
            <person name="Clum A."/>
            <person name="Coughlan A.Y."/>
            <person name="Deshpande S."/>
            <person name="Douglass A.P."/>
            <person name="Hanson S.J."/>
            <person name="Klenk H.-P."/>
            <person name="Labutti K."/>
            <person name="Lapidus A."/>
            <person name="Lindquist E."/>
            <person name="Lipzen A."/>
            <person name="Meier-Kolthoff J.P."/>
            <person name="Ohm R.A."/>
            <person name="Otillar R.P."/>
            <person name="Pangilinan J."/>
            <person name="Peng Y."/>
            <person name="Rokas A."/>
            <person name="Rosa C.A."/>
            <person name="Scheuner C."/>
            <person name="Sibirny A.A."/>
            <person name="Slot J.C."/>
            <person name="Stielow J.B."/>
            <person name="Sun H."/>
            <person name="Kurtzman C.P."/>
            <person name="Blackwell M."/>
            <person name="Grigoriev I.V."/>
            <person name="Jeffries T.W."/>
        </authorList>
    </citation>
    <scope>NUCLEOTIDE SEQUENCE [LARGE SCALE GENOMIC DNA]</scope>
    <source>
        <strain evidence="9">NRRL Y-12698</strain>
    </source>
</reference>
<dbReference type="FunFam" id="3.40.640.10:FF:000066">
    <property type="entry name" value="Aspartate aminotransferase"/>
    <property type="match status" value="1"/>
</dbReference>
<evidence type="ECO:0000256" key="2">
    <source>
        <dbReference type="ARBA" id="ARBA00007441"/>
    </source>
</evidence>
<keyword evidence="9" id="KW-1185">Reference proteome</keyword>
<dbReference type="RefSeq" id="XP_018986433.1">
    <property type="nucleotide sequence ID" value="XM_019128275.1"/>
</dbReference>
<evidence type="ECO:0000313" key="8">
    <source>
        <dbReference type="EMBL" id="ODQ81105.1"/>
    </source>
</evidence>
<evidence type="ECO:0000256" key="5">
    <source>
        <dbReference type="ARBA" id="ARBA00022679"/>
    </source>
</evidence>
<dbReference type="AlphaFoldDB" id="A0A1E3QTU0"/>
<keyword evidence="4" id="KW-0032">Aminotransferase</keyword>
<evidence type="ECO:0000256" key="4">
    <source>
        <dbReference type="ARBA" id="ARBA00022576"/>
    </source>
</evidence>
<dbReference type="NCBIfam" id="NF006719">
    <property type="entry name" value="PRK09257.1"/>
    <property type="match status" value="1"/>
</dbReference>
<dbReference type="GO" id="GO:0005739">
    <property type="term" value="C:mitochondrion"/>
    <property type="evidence" value="ECO:0007669"/>
    <property type="project" value="EnsemblFungi"/>
</dbReference>
<comment type="subunit">
    <text evidence="3">Homodimer.</text>
</comment>
<proteinExistence type="inferred from homology"/>
<protein>
    <recommendedName>
        <fullName evidence="7">Aminotransferase class I/classII large domain-containing protein</fullName>
    </recommendedName>
</protein>
<dbReference type="PANTHER" id="PTHR11879">
    <property type="entry name" value="ASPARTATE AMINOTRANSFERASE"/>
    <property type="match status" value="1"/>
</dbReference>
<evidence type="ECO:0000256" key="3">
    <source>
        <dbReference type="ARBA" id="ARBA00011738"/>
    </source>
</evidence>
<comment type="similarity">
    <text evidence="2">Belongs to the class-I pyridoxal-phosphate-dependent aminotransferase family.</text>
</comment>
<evidence type="ECO:0000259" key="7">
    <source>
        <dbReference type="Pfam" id="PF00155"/>
    </source>
</evidence>
<dbReference type="SUPFAM" id="SSF53383">
    <property type="entry name" value="PLP-dependent transferases"/>
    <property type="match status" value="1"/>
</dbReference>
<dbReference type="PANTHER" id="PTHR11879:SF22">
    <property type="entry name" value="ASPARTATE AMINOTRANSFERASE, MITOCHONDRIAL"/>
    <property type="match status" value="1"/>
</dbReference>
<dbReference type="InterPro" id="IPR004839">
    <property type="entry name" value="Aminotransferase_I/II_large"/>
</dbReference>
<evidence type="ECO:0000313" key="9">
    <source>
        <dbReference type="Proteomes" id="UP000094336"/>
    </source>
</evidence>
<dbReference type="InterPro" id="IPR015422">
    <property type="entry name" value="PyrdxlP-dep_Trfase_small"/>
</dbReference>